<sequence length="115" mass="12474">MACLCFPSPSPLPRFPSLSPRVSITKIFPSSISLFGPSRFRSHGVDLRSQATAATLTVDYRTPGEETLDTGPPRILLEVRDLTAIVAESRQEILRGVNLIINEGEVHAIMGKNGS</sequence>
<protein>
    <submittedName>
        <fullName evidence="1">Uncharacterized protein</fullName>
    </submittedName>
</protein>
<evidence type="ECO:0000313" key="2">
    <source>
        <dbReference type="Proteomes" id="UP001418222"/>
    </source>
</evidence>
<dbReference type="InterPro" id="IPR027417">
    <property type="entry name" value="P-loop_NTPase"/>
</dbReference>
<gene>
    <name evidence="1" type="ORF">KSP39_PZI009622</name>
</gene>
<name>A0AAP0G888_9ASPA</name>
<dbReference type="SUPFAM" id="SSF52540">
    <property type="entry name" value="P-loop containing nucleoside triphosphate hydrolases"/>
    <property type="match status" value="1"/>
</dbReference>
<dbReference type="AlphaFoldDB" id="A0AAP0G888"/>
<reference evidence="1 2" key="1">
    <citation type="journal article" date="2022" name="Nat. Plants">
        <title>Genomes of leafy and leafless Platanthera orchids illuminate the evolution of mycoheterotrophy.</title>
        <authorList>
            <person name="Li M.H."/>
            <person name="Liu K.W."/>
            <person name="Li Z."/>
            <person name="Lu H.C."/>
            <person name="Ye Q.L."/>
            <person name="Zhang D."/>
            <person name="Wang J.Y."/>
            <person name="Li Y.F."/>
            <person name="Zhong Z.M."/>
            <person name="Liu X."/>
            <person name="Yu X."/>
            <person name="Liu D.K."/>
            <person name="Tu X.D."/>
            <person name="Liu B."/>
            <person name="Hao Y."/>
            <person name="Liao X.Y."/>
            <person name="Jiang Y.T."/>
            <person name="Sun W.H."/>
            <person name="Chen J."/>
            <person name="Chen Y.Q."/>
            <person name="Ai Y."/>
            <person name="Zhai J.W."/>
            <person name="Wu S.S."/>
            <person name="Zhou Z."/>
            <person name="Hsiao Y.Y."/>
            <person name="Wu W.L."/>
            <person name="Chen Y.Y."/>
            <person name="Lin Y.F."/>
            <person name="Hsu J.L."/>
            <person name="Li C.Y."/>
            <person name="Wang Z.W."/>
            <person name="Zhao X."/>
            <person name="Zhong W.Y."/>
            <person name="Ma X.K."/>
            <person name="Ma L."/>
            <person name="Huang J."/>
            <person name="Chen G.Z."/>
            <person name="Huang M.Z."/>
            <person name="Huang L."/>
            <person name="Peng D.H."/>
            <person name="Luo Y.B."/>
            <person name="Zou S.Q."/>
            <person name="Chen S.P."/>
            <person name="Lan S."/>
            <person name="Tsai W.C."/>
            <person name="Van de Peer Y."/>
            <person name="Liu Z.J."/>
        </authorList>
    </citation>
    <scope>NUCLEOTIDE SEQUENCE [LARGE SCALE GENOMIC DNA]</scope>
    <source>
        <strain evidence="1">Lor287</strain>
    </source>
</reference>
<dbReference type="Gene3D" id="3.40.50.300">
    <property type="entry name" value="P-loop containing nucleotide triphosphate hydrolases"/>
    <property type="match status" value="1"/>
</dbReference>
<organism evidence="1 2">
    <name type="scientific">Platanthera zijinensis</name>
    <dbReference type="NCBI Taxonomy" id="2320716"/>
    <lineage>
        <taxon>Eukaryota</taxon>
        <taxon>Viridiplantae</taxon>
        <taxon>Streptophyta</taxon>
        <taxon>Embryophyta</taxon>
        <taxon>Tracheophyta</taxon>
        <taxon>Spermatophyta</taxon>
        <taxon>Magnoliopsida</taxon>
        <taxon>Liliopsida</taxon>
        <taxon>Asparagales</taxon>
        <taxon>Orchidaceae</taxon>
        <taxon>Orchidoideae</taxon>
        <taxon>Orchideae</taxon>
        <taxon>Orchidinae</taxon>
        <taxon>Platanthera</taxon>
    </lineage>
</organism>
<comment type="caution">
    <text evidence="1">The sequence shown here is derived from an EMBL/GenBank/DDBJ whole genome shotgun (WGS) entry which is preliminary data.</text>
</comment>
<proteinExistence type="predicted"/>
<evidence type="ECO:0000313" key="1">
    <source>
        <dbReference type="EMBL" id="KAK8943230.1"/>
    </source>
</evidence>
<accession>A0AAP0G888</accession>
<dbReference type="Proteomes" id="UP001418222">
    <property type="component" value="Unassembled WGS sequence"/>
</dbReference>
<keyword evidence="2" id="KW-1185">Reference proteome</keyword>
<dbReference type="EMBL" id="JBBWWQ010000007">
    <property type="protein sequence ID" value="KAK8943230.1"/>
    <property type="molecule type" value="Genomic_DNA"/>
</dbReference>